<name>A0AA36IQU6_9DINO</name>
<dbReference type="SUPFAM" id="SSF51197">
    <property type="entry name" value="Clavaminate synthase-like"/>
    <property type="match status" value="1"/>
</dbReference>
<gene>
    <name evidence="7" type="ORF">EVOR1521_LOCUS17104</name>
</gene>
<evidence type="ECO:0000256" key="3">
    <source>
        <dbReference type="ARBA" id="ARBA00022723"/>
    </source>
</evidence>
<dbReference type="InterPro" id="IPR004843">
    <property type="entry name" value="Calcineurin-like_PHP"/>
</dbReference>
<feature type="domain" description="Serine/threonine specific protein phosphatases" evidence="6">
    <location>
        <begin position="1"/>
        <end position="206"/>
    </location>
</feature>
<dbReference type="Gene3D" id="3.60.21.10">
    <property type="match status" value="1"/>
</dbReference>
<dbReference type="InterPro" id="IPR007803">
    <property type="entry name" value="Asp/Arg/Pro-Hydrxlase"/>
</dbReference>
<evidence type="ECO:0000256" key="2">
    <source>
        <dbReference type="ARBA" id="ARBA00007730"/>
    </source>
</evidence>
<evidence type="ECO:0000259" key="6">
    <source>
        <dbReference type="SMART" id="SM00156"/>
    </source>
</evidence>
<evidence type="ECO:0000313" key="7">
    <source>
        <dbReference type="EMBL" id="CAJ1391848.1"/>
    </source>
</evidence>
<dbReference type="Proteomes" id="UP001178507">
    <property type="component" value="Unassembled WGS sequence"/>
</dbReference>
<feature type="region of interest" description="Disordered" evidence="5">
    <location>
        <begin position="455"/>
        <end position="478"/>
    </location>
</feature>
<dbReference type="PANTHER" id="PTHR45668">
    <property type="entry name" value="SERINE/THREONINE-PROTEIN PHOSPHATASE 5-RELATED"/>
    <property type="match status" value="1"/>
</dbReference>
<reference evidence="7" key="1">
    <citation type="submission" date="2023-08" db="EMBL/GenBank/DDBJ databases">
        <authorList>
            <person name="Chen Y."/>
            <person name="Shah S."/>
            <person name="Dougan E. K."/>
            <person name="Thang M."/>
            <person name="Chan C."/>
        </authorList>
    </citation>
    <scope>NUCLEOTIDE SEQUENCE</scope>
</reference>
<keyword evidence="8" id="KW-1185">Reference proteome</keyword>
<dbReference type="SMART" id="SM00156">
    <property type="entry name" value="PP2Ac"/>
    <property type="match status" value="1"/>
</dbReference>
<dbReference type="InterPro" id="IPR051134">
    <property type="entry name" value="PPP_phosphatase"/>
</dbReference>
<dbReference type="PANTHER" id="PTHR45668:SF5">
    <property type="entry name" value="SERINE_THREONINE-PROTEIN PHOSPHATASE 5"/>
    <property type="match status" value="1"/>
</dbReference>
<organism evidence="7 8">
    <name type="scientific">Effrenium voratum</name>
    <dbReference type="NCBI Taxonomy" id="2562239"/>
    <lineage>
        <taxon>Eukaryota</taxon>
        <taxon>Sar</taxon>
        <taxon>Alveolata</taxon>
        <taxon>Dinophyceae</taxon>
        <taxon>Suessiales</taxon>
        <taxon>Symbiodiniaceae</taxon>
        <taxon>Effrenium</taxon>
    </lineage>
</organism>
<evidence type="ECO:0000313" key="8">
    <source>
        <dbReference type="Proteomes" id="UP001178507"/>
    </source>
</evidence>
<dbReference type="GO" id="GO:0046872">
    <property type="term" value="F:metal ion binding"/>
    <property type="evidence" value="ECO:0007669"/>
    <property type="project" value="UniProtKB-KW"/>
</dbReference>
<protein>
    <recommendedName>
        <fullName evidence="6">Serine/threonine specific protein phosphatases domain-containing protein</fullName>
    </recommendedName>
</protein>
<dbReference type="InterPro" id="IPR006186">
    <property type="entry name" value="Ser/Thr-sp_prot-phosphatase"/>
</dbReference>
<dbReference type="PRINTS" id="PR00114">
    <property type="entry name" value="STPHPHTASE"/>
</dbReference>
<accession>A0AA36IQU6</accession>
<dbReference type="InterPro" id="IPR029052">
    <property type="entry name" value="Metallo-depent_PP-like"/>
</dbReference>
<keyword evidence="3" id="KW-0479">Metal-binding</keyword>
<dbReference type="Gene3D" id="2.60.120.330">
    <property type="entry name" value="B-lactam Antibiotic, Isopenicillin N Synthase, Chain"/>
    <property type="match status" value="1"/>
</dbReference>
<feature type="region of interest" description="Disordered" evidence="5">
    <location>
        <begin position="1"/>
        <end position="23"/>
    </location>
</feature>
<sequence length="996" mass="108267">MNSQKTLEPPGANSEHRGPAGKYGFEEQCNERLGSLGRKTFDLYQKTFEWLPLACLIEDQILTVHGGIGDGKWTIAELSCVKRPLQSEDFQAPGRRWLYNILWSDPIPEDSSTDVGLFGVHSSPRTDLALQFGWNITKTFCALNGIALIVRSHQCVEGGKGFEVMHDQHLVRVFSARDYEGHRNDAATLHIEKGRNDGLGLSVRAQCLRSFTQSSTPTSTRSPGVHSRCSDLCWADLSLLARQELTSCLEALAAALVVLALASRLQATAQTAAGLRHLSQALDSNVTCAEVASLSYGCCLLEQVQAGGAKAAGSVEGALVQRSWCEAPEGLVFVAPPRAPARASARGLVTLQADAEPEPDEKRSWPARYFLAAKDAIQTALFGSPESPETATAPHNPLEGVTGVILNATSTAVSGATSGVKAVEAAAGSCGSWCGSRLQELGSALHLTSESGGSAEVAAADASEAPEAPAGGGLFQEAPDSGAQPGDFFLFIKDYSWSLRYRVRNQSDSVDIERPLLLDWIKLRQPVRDPNDVLEIPSSDLFDWDVVEPPRHKGFMYQALRRRLEALADRSVARALAAKFSRPSQAWRALQEEGRSFGCEELEPDCVAQGGWSLETKARLLDAAGDALASLRRFAAAKARHEAALAAKRRRLGRGGGAAATDLVTSYAALAMDDQNLFQPEEALKWLREAQALAPQLPKKALAVLYQQEAKIHECQEDYVSALFVFQHGLKIHRSEDPARRVVHMELLKQALAGDGVPPAVAASMQREAEDLARALVQGGHGRVGQFPRSFVPGLSARPWWPVEAELWDAGHPELPEVPWQSAALAEVRAAKDHLLQEYQDLKARDLLDTDRECIASSGEMWRSFQVEAPWRQETCEEASVTPVACRLLAALRGKEGGVAAPLLRGGYSAVAAKGRLRPHFGTSNAQLKWHLGLAIPSDGGKPCAWLRVGNETRAWREGEVLFFDDSFEHEVSNTCSEERVVFQLVFAHPDLQRHS</sequence>
<dbReference type="Pfam" id="PF00149">
    <property type="entry name" value="Metallophos"/>
    <property type="match status" value="1"/>
</dbReference>
<comment type="similarity">
    <text evidence="2">Belongs to the aspartyl/asparaginyl beta-hydroxylase family.</text>
</comment>
<dbReference type="InterPro" id="IPR011990">
    <property type="entry name" value="TPR-like_helical_dom_sf"/>
</dbReference>
<proteinExistence type="inferred from homology"/>
<comment type="cofactor">
    <cofactor evidence="1">
        <name>Mn(2+)</name>
        <dbReference type="ChEBI" id="CHEBI:29035"/>
    </cofactor>
</comment>
<dbReference type="Pfam" id="PF05118">
    <property type="entry name" value="Asp_Arg_Hydrox"/>
    <property type="match status" value="1"/>
</dbReference>
<dbReference type="SUPFAM" id="SSF48452">
    <property type="entry name" value="TPR-like"/>
    <property type="match status" value="1"/>
</dbReference>
<dbReference type="SUPFAM" id="SSF56300">
    <property type="entry name" value="Metallo-dependent phosphatases"/>
    <property type="match status" value="1"/>
</dbReference>
<dbReference type="AlphaFoldDB" id="A0AA36IQU6"/>
<evidence type="ECO:0000256" key="4">
    <source>
        <dbReference type="ARBA" id="ARBA00023211"/>
    </source>
</evidence>
<dbReference type="InterPro" id="IPR027443">
    <property type="entry name" value="IPNS-like_sf"/>
</dbReference>
<feature type="compositionally biased region" description="Low complexity" evidence="5">
    <location>
        <begin position="455"/>
        <end position="469"/>
    </location>
</feature>
<evidence type="ECO:0000256" key="1">
    <source>
        <dbReference type="ARBA" id="ARBA00001936"/>
    </source>
</evidence>
<dbReference type="EMBL" id="CAUJNA010002224">
    <property type="protein sequence ID" value="CAJ1391848.1"/>
    <property type="molecule type" value="Genomic_DNA"/>
</dbReference>
<evidence type="ECO:0000256" key="5">
    <source>
        <dbReference type="SAM" id="MobiDB-lite"/>
    </source>
</evidence>
<dbReference type="GO" id="GO:0016787">
    <property type="term" value="F:hydrolase activity"/>
    <property type="evidence" value="ECO:0007669"/>
    <property type="project" value="InterPro"/>
</dbReference>
<keyword evidence="4" id="KW-0464">Manganese</keyword>
<comment type="caution">
    <text evidence="7">The sequence shown here is derived from an EMBL/GenBank/DDBJ whole genome shotgun (WGS) entry which is preliminary data.</text>
</comment>
<dbReference type="Gene3D" id="1.25.40.10">
    <property type="entry name" value="Tetratricopeptide repeat domain"/>
    <property type="match status" value="1"/>
</dbReference>